<accession>A0A852SY14</accession>
<feature type="transmembrane region" description="Helical" evidence="6">
    <location>
        <begin position="414"/>
        <end position="431"/>
    </location>
</feature>
<keyword evidence="9" id="KW-1185">Reference proteome</keyword>
<proteinExistence type="predicted"/>
<keyword evidence="3 6" id="KW-0812">Transmembrane</keyword>
<name>A0A852SY14_9MICO</name>
<feature type="transmembrane region" description="Helical" evidence="6">
    <location>
        <begin position="216"/>
        <end position="234"/>
    </location>
</feature>
<dbReference type="AlphaFoldDB" id="A0A852SY14"/>
<dbReference type="PANTHER" id="PTHR42718">
    <property type="entry name" value="MAJOR FACILITATOR SUPERFAMILY MULTIDRUG TRANSPORTER MFSC"/>
    <property type="match status" value="1"/>
</dbReference>
<feature type="domain" description="Major facilitator superfamily (MFS) profile" evidence="7">
    <location>
        <begin position="19"/>
        <end position="463"/>
    </location>
</feature>
<feature type="transmembrane region" description="Helical" evidence="6">
    <location>
        <begin position="240"/>
        <end position="257"/>
    </location>
</feature>
<feature type="transmembrane region" description="Helical" evidence="6">
    <location>
        <begin position="114"/>
        <end position="131"/>
    </location>
</feature>
<evidence type="ECO:0000313" key="9">
    <source>
        <dbReference type="Proteomes" id="UP000589620"/>
    </source>
</evidence>
<feature type="transmembrane region" description="Helical" evidence="6">
    <location>
        <begin position="437"/>
        <end position="458"/>
    </location>
</feature>
<dbReference type="PANTHER" id="PTHR42718:SF9">
    <property type="entry name" value="MAJOR FACILITATOR SUPERFAMILY MULTIDRUG TRANSPORTER MFSC"/>
    <property type="match status" value="1"/>
</dbReference>
<dbReference type="GO" id="GO:0005886">
    <property type="term" value="C:plasma membrane"/>
    <property type="evidence" value="ECO:0007669"/>
    <property type="project" value="UniProtKB-SubCell"/>
</dbReference>
<dbReference type="EMBL" id="JACCBJ010000001">
    <property type="protein sequence ID" value="NYD73989.1"/>
    <property type="molecule type" value="Genomic_DNA"/>
</dbReference>
<dbReference type="InterPro" id="IPR011701">
    <property type="entry name" value="MFS"/>
</dbReference>
<evidence type="ECO:0000313" key="8">
    <source>
        <dbReference type="EMBL" id="NYD73989.1"/>
    </source>
</evidence>
<feature type="transmembrane region" description="Helical" evidence="6">
    <location>
        <begin position="50"/>
        <end position="73"/>
    </location>
</feature>
<dbReference type="Proteomes" id="UP000589620">
    <property type="component" value="Unassembled WGS sequence"/>
</dbReference>
<dbReference type="Gene3D" id="1.20.1250.20">
    <property type="entry name" value="MFS general substrate transporter like domains"/>
    <property type="match status" value="1"/>
</dbReference>
<evidence type="ECO:0000256" key="2">
    <source>
        <dbReference type="ARBA" id="ARBA00022448"/>
    </source>
</evidence>
<evidence type="ECO:0000256" key="1">
    <source>
        <dbReference type="ARBA" id="ARBA00004651"/>
    </source>
</evidence>
<dbReference type="RefSeq" id="WP_179455695.1">
    <property type="nucleotide sequence ID" value="NZ_BAAAPX010000001.1"/>
</dbReference>
<dbReference type="InterPro" id="IPR020846">
    <property type="entry name" value="MFS_dom"/>
</dbReference>
<sequence length="474" mass="49349">MTPSDDSARPRPRPRTGAAVAALSLGTLLNPLNSSMIAVALVPLQHDFEVGVTAVTWVITSFYLASAAGQPLMGRLGDRFGPRRLFLFGMLVVVLACVLTPFSGSLAAVCVGRVALAVGTATAFPSAIALLRPLAATSGVGTPRLLGRIQIANTSGAAIGPVLGGALITFLGWQSIFWVNVPLALIAFAGVWFFAPRTAEKQERTPLARTLAESDIPGILLFVATLTSLLIFLLDLHPQPLWWLLPVCAVAAVLFVWRELRTAHPFLDLRLLAANRRLMLVYLSFAIFNVVYYSAFFGLPQYLQTHGGYSAGVAGLLMFPLAAVTIVVTPLAARAIESVGLRPTLIAGAVALVVGAALLAVAAATTAPWVVLLLTAALGIPYCVVSIGMNQALYSAARPEDSGVAAGIFQTSRYVGAIVATTVLGLLFSGGATGSSWLAAVAVATALAVVHLALLVFVRPGRTRPQGASEPAAG</sequence>
<protein>
    <submittedName>
        <fullName evidence="8">MFS family permease</fullName>
    </submittedName>
</protein>
<dbReference type="InterPro" id="IPR036259">
    <property type="entry name" value="MFS_trans_sf"/>
</dbReference>
<gene>
    <name evidence="8" type="ORF">BJ963_001508</name>
</gene>
<dbReference type="GO" id="GO:0022857">
    <property type="term" value="F:transmembrane transporter activity"/>
    <property type="evidence" value="ECO:0007669"/>
    <property type="project" value="InterPro"/>
</dbReference>
<keyword evidence="4 6" id="KW-1133">Transmembrane helix</keyword>
<feature type="transmembrane region" description="Helical" evidence="6">
    <location>
        <begin position="151"/>
        <end position="171"/>
    </location>
</feature>
<evidence type="ECO:0000256" key="5">
    <source>
        <dbReference type="ARBA" id="ARBA00023136"/>
    </source>
</evidence>
<feature type="transmembrane region" description="Helical" evidence="6">
    <location>
        <begin position="177"/>
        <end position="195"/>
    </location>
</feature>
<feature type="transmembrane region" description="Helical" evidence="6">
    <location>
        <begin position="345"/>
        <end position="363"/>
    </location>
</feature>
<keyword evidence="2" id="KW-0813">Transport</keyword>
<feature type="transmembrane region" description="Helical" evidence="6">
    <location>
        <begin position="311"/>
        <end position="333"/>
    </location>
</feature>
<feature type="transmembrane region" description="Helical" evidence="6">
    <location>
        <begin position="85"/>
        <end position="108"/>
    </location>
</feature>
<dbReference type="Pfam" id="PF07690">
    <property type="entry name" value="MFS_1"/>
    <property type="match status" value="1"/>
</dbReference>
<dbReference type="CDD" id="cd17321">
    <property type="entry name" value="MFS_MMR_MDR_like"/>
    <property type="match status" value="1"/>
</dbReference>
<comment type="subcellular location">
    <subcellularLocation>
        <location evidence="1">Cell membrane</location>
        <topology evidence="1">Multi-pass membrane protein</topology>
    </subcellularLocation>
</comment>
<dbReference type="Gene3D" id="1.20.1720.10">
    <property type="entry name" value="Multidrug resistance protein D"/>
    <property type="match status" value="1"/>
</dbReference>
<dbReference type="PROSITE" id="PS50850">
    <property type="entry name" value="MFS"/>
    <property type="match status" value="1"/>
</dbReference>
<organism evidence="8 9">
    <name type="scientific">Leifsonia soli</name>
    <dbReference type="NCBI Taxonomy" id="582665"/>
    <lineage>
        <taxon>Bacteria</taxon>
        <taxon>Bacillati</taxon>
        <taxon>Actinomycetota</taxon>
        <taxon>Actinomycetes</taxon>
        <taxon>Micrococcales</taxon>
        <taxon>Microbacteriaceae</taxon>
        <taxon>Leifsonia</taxon>
    </lineage>
</organism>
<reference evidence="8 9" key="1">
    <citation type="submission" date="2020-07" db="EMBL/GenBank/DDBJ databases">
        <title>Sequencing the genomes of 1000 actinobacteria strains.</title>
        <authorList>
            <person name="Klenk H.-P."/>
        </authorList>
    </citation>
    <scope>NUCLEOTIDE SEQUENCE [LARGE SCALE GENOMIC DNA]</scope>
    <source>
        <strain evidence="8 9">DSM 23871</strain>
    </source>
</reference>
<comment type="caution">
    <text evidence="8">The sequence shown here is derived from an EMBL/GenBank/DDBJ whole genome shotgun (WGS) entry which is preliminary data.</text>
</comment>
<evidence type="ECO:0000259" key="7">
    <source>
        <dbReference type="PROSITE" id="PS50850"/>
    </source>
</evidence>
<keyword evidence="5 6" id="KW-0472">Membrane</keyword>
<feature type="transmembrane region" description="Helical" evidence="6">
    <location>
        <begin position="278"/>
        <end position="299"/>
    </location>
</feature>
<evidence type="ECO:0000256" key="6">
    <source>
        <dbReference type="SAM" id="Phobius"/>
    </source>
</evidence>
<feature type="transmembrane region" description="Helical" evidence="6">
    <location>
        <begin position="369"/>
        <end position="393"/>
    </location>
</feature>
<dbReference type="SUPFAM" id="SSF103473">
    <property type="entry name" value="MFS general substrate transporter"/>
    <property type="match status" value="1"/>
</dbReference>
<evidence type="ECO:0000256" key="4">
    <source>
        <dbReference type="ARBA" id="ARBA00022989"/>
    </source>
</evidence>
<evidence type="ECO:0000256" key="3">
    <source>
        <dbReference type="ARBA" id="ARBA00022692"/>
    </source>
</evidence>